<keyword evidence="2" id="KW-1185">Reference proteome</keyword>
<name>A0A9N7TV91_PLEPL</name>
<gene>
    <name evidence="1" type="ORF">PLEPLA_LOCUS6580</name>
</gene>
<evidence type="ECO:0000313" key="2">
    <source>
        <dbReference type="Proteomes" id="UP001153269"/>
    </source>
</evidence>
<accession>A0A9N7TV91</accession>
<protein>
    <submittedName>
        <fullName evidence="1">Uncharacterized protein</fullName>
    </submittedName>
</protein>
<sequence length="158" mass="17733">MALEKVAVLPPEAEVSINYQQLNESQSPNGPLTFTVLVEPRLTATLRDNEASVEPSQSVIKSFISVSCQSSGLHLIDRSGTESYKCLRTKVESSMWTEGSQSDYCRLFYFMSFLHTVLDMQQLSQFSAVLGFVLLTCSIQRWSRTGDNTEKTTLHPEE</sequence>
<comment type="caution">
    <text evidence="1">The sequence shown here is derived from an EMBL/GenBank/DDBJ whole genome shotgun (WGS) entry which is preliminary data.</text>
</comment>
<reference evidence="1" key="1">
    <citation type="submission" date="2020-03" db="EMBL/GenBank/DDBJ databases">
        <authorList>
            <person name="Weist P."/>
        </authorList>
    </citation>
    <scope>NUCLEOTIDE SEQUENCE</scope>
</reference>
<dbReference type="EMBL" id="CADEAL010000338">
    <property type="protein sequence ID" value="CAB1418754.1"/>
    <property type="molecule type" value="Genomic_DNA"/>
</dbReference>
<evidence type="ECO:0000313" key="1">
    <source>
        <dbReference type="EMBL" id="CAB1418754.1"/>
    </source>
</evidence>
<proteinExistence type="predicted"/>
<organism evidence="1 2">
    <name type="scientific">Pleuronectes platessa</name>
    <name type="common">European plaice</name>
    <dbReference type="NCBI Taxonomy" id="8262"/>
    <lineage>
        <taxon>Eukaryota</taxon>
        <taxon>Metazoa</taxon>
        <taxon>Chordata</taxon>
        <taxon>Craniata</taxon>
        <taxon>Vertebrata</taxon>
        <taxon>Euteleostomi</taxon>
        <taxon>Actinopterygii</taxon>
        <taxon>Neopterygii</taxon>
        <taxon>Teleostei</taxon>
        <taxon>Neoteleostei</taxon>
        <taxon>Acanthomorphata</taxon>
        <taxon>Carangaria</taxon>
        <taxon>Pleuronectiformes</taxon>
        <taxon>Pleuronectoidei</taxon>
        <taxon>Pleuronectidae</taxon>
        <taxon>Pleuronectes</taxon>
    </lineage>
</organism>
<dbReference type="AlphaFoldDB" id="A0A9N7TV91"/>
<dbReference type="Proteomes" id="UP001153269">
    <property type="component" value="Unassembled WGS sequence"/>
</dbReference>